<protein>
    <recommendedName>
        <fullName evidence="3 7">Beta-lactamase</fullName>
        <ecNumber evidence="3 7">3.5.2.6</ecNumber>
    </recommendedName>
</protein>
<dbReference type="InterPro" id="IPR012338">
    <property type="entry name" value="Beta-lactam/transpept-like"/>
</dbReference>
<comment type="catalytic activity">
    <reaction evidence="1 7">
        <text>a beta-lactam + H2O = a substituted beta-amino acid</text>
        <dbReference type="Rhea" id="RHEA:20401"/>
        <dbReference type="ChEBI" id="CHEBI:15377"/>
        <dbReference type="ChEBI" id="CHEBI:35627"/>
        <dbReference type="ChEBI" id="CHEBI:140347"/>
        <dbReference type="EC" id="3.5.2.6"/>
    </reaction>
</comment>
<evidence type="ECO:0000256" key="4">
    <source>
        <dbReference type="ARBA" id="ARBA00022729"/>
    </source>
</evidence>
<dbReference type="EMBL" id="CP141259">
    <property type="protein sequence ID" value="WRL48780.1"/>
    <property type="molecule type" value="Genomic_DNA"/>
</dbReference>
<keyword evidence="5 7" id="KW-0378">Hydrolase</keyword>
<dbReference type="PROSITE" id="PS00337">
    <property type="entry name" value="BETA_LACTAMASE_D"/>
    <property type="match status" value="1"/>
</dbReference>
<dbReference type="Pfam" id="PF00905">
    <property type="entry name" value="Transpeptidase"/>
    <property type="match status" value="1"/>
</dbReference>
<dbReference type="InterPro" id="IPR001460">
    <property type="entry name" value="PCN-bd_Tpept"/>
</dbReference>
<dbReference type="SUPFAM" id="SSF56601">
    <property type="entry name" value="beta-lactamase/transpeptidase-like"/>
    <property type="match status" value="1"/>
</dbReference>
<feature type="signal peptide" evidence="8">
    <location>
        <begin position="1"/>
        <end position="19"/>
    </location>
</feature>
<keyword evidence="4 8" id="KW-0732">Signal</keyword>
<evidence type="ECO:0000256" key="6">
    <source>
        <dbReference type="ARBA" id="ARBA00023251"/>
    </source>
</evidence>
<dbReference type="Proteomes" id="UP001626593">
    <property type="component" value="Chromosome"/>
</dbReference>
<feature type="domain" description="Penicillin-binding protein transpeptidase" evidence="9">
    <location>
        <begin position="35"/>
        <end position="251"/>
    </location>
</feature>
<feature type="chain" id="PRO_5045269856" description="Beta-lactamase" evidence="8">
    <location>
        <begin position="20"/>
        <end position="260"/>
    </location>
</feature>
<evidence type="ECO:0000256" key="5">
    <source>
        <dbReference type="ARBA" id="ARBA00022801"/>
    </source>
</evidence>
<keyword evidence="6 7" id="KW-0046">Antibiotic resistance</keyword>
<dbReference type="NCBIfam" id="NF012161">
    <property type="entry name" value="bla_class_D_main"/>
    <property type="match status" value="1"/>
</dbReference>
<comment type="similarity">
    <text evidence="2 7">Belongs to the class-D beta-lactamase family.</text>
</comment>
<evidence type="ECO:0000256" key="8">
    <source>
        <dbReference type="SAM" id="SignalP"/>
    </source>
</evidence>
<evidence type="ECO:0000256" key="1">
    <source>
        <dbReference type="ARBA" id="ARBA00001526"/>
    </source>
</evidence>
<gene>
    <name evidence="10" type="primary">blaOXA</name>
    <name evidence="10" type="ORF">U5817_12220</name>
</gene>
<evidence type="ECO:0000313" key="11">
    <source>
        <dbReference type="Proteomes" id="UP001626593"/>
    </source>
</evidence>
<organism evidence="10 11">
    <name type="scientific">Aromatoleum evansii</name>
    <name type="common">Azoarcus evansii</name>
    <dbReference type="NCBI Taxonomy" id="59406"/>
    <lineage>
        <taxon>Bacteria</taxon>
        <taxon>Pseudomonadati</taxon>
        <taxon>Pseudomonadota</taxon>
        <taxon>Betaproteobacteria</taxon>
        <taxon>Rhodocyclales</taxon>
        <taxon>Rhodocyclaceae</taxon>
        <taxon>Aromatoleum</taxon>
    </lineage>
</organism>
<dbReference type="EC" id="3.5.2.6" evidence="3 7"/>
<name>A0ABZ1ASC4_AROEV</name>
<dbReference type="Gene3D" id="3.40.710.10">
    <property type="entry name" value="DD-peptidase/beta-lactamase superfamily"/>
    <property type="match status" value="1"/>
</dbReference>
<evidence type="ECO:0000256" key="2">
    <source>
        <dbReference type="ARBA" id="ARBA00007898"/>
    </source>
</evidence>
<proteinExistence type="inferred from homology"/>
<dbReference type="PANTHER" id="PTHR30627:SF6">
    <property type="entry name" value="BETA-LACTAMASE YBXI-RELATED"/>
    <property type="match status" value="1"/>
</dbReference>
<reference evidence="10 11" key="1">
    <citation type="submission" date="2023-12" db="EMBL/GenBank/DDBJ databases">
        <title>A. evansii MAY27, complete genome.</title>
        <authorList>
            <person name="Wang Y."/>
        </authorList>
    </citation>
    <scope>NUCLEOTIDE SEQUENCE [LARGE SCALE GENOMIC DNA]</scope>
    <source>
        <strain evidence="10 11">MAY27</strain>
    </source>
</reference>
<evidence type="ECO:0000313" key="10">
    <source>
        <dbReference type="EMBL" id="WRL48780.1"/>
    </source>
</evidence>
<dbReference type="GO" id="GO:0008800">
    <property type="term" value="F:beta-lactamase activity"/>
    <property type="evidence" value="ECO:0007669"/>
    <property type="project" value="UniProtKB-EC"/>
</dbReference>
<accession>A0ABZ1ASC4</accession>
<dbReference type="InterPro" id="IPR050515">
    <property type="entry name" value="Beta-lactam/transpept"/>
</dbReference>
<dbReference type="InterPro" id="IPR002137">
    <property type="entry name" value="Beta-lactam_class-D_AS"/>
</dbReference>
<evidence type="ECO:0000259" key="9">
    <source>
        <dbReference type="Pfam" id="PF00905"/>
    </source>
</evidence>
<dbReference type="RefSeq" id="WP_191659540.1">
    <property type="nucleotide sequence ID" value="NZ_CP141259.1"/>
</dbReference>
<sequence>MAKLILLTCSLCLSFFVRAEDSAIEHLFRSAGIDGTIVIESVSTGQRFVHNDPRSKQPFAAASTFKVLNTLIALEEGVISGADAIFQWDGTRYEISNWNNDQTLESAFKASCVWCYQQLARRVGAMKYPSYIQKSDYGQLRQPFNETEFWLDGSLTISAEQQVAFLRQIVERKLPFEASSYDTLKKIMLTDVTERYRLYAKTGWATRNASPVGWYVGFVETPDDIWIFALNLATRDAKDLPLRIQIAKDALKEKGALPPS</sequence>
<evidence type="ECO:0000256" key="7">
    <source>
        <dbReference type="RuleBase" id="RU361140"/>
    </source>
</evidence>
<dbReference type="PANTHER" id="PTHR30627">
    <property type="entry name" value="PEPTIDOGLYCAN D,D-TRANSPEPTIDASE"/>
    <property type="match status" value="1"/>
</dbReference>
<keyword evidence="11" id="KW-1185">Reference proteome</keyword>
<evidence type="ECO:0000256" key="3">
    <source>
        <dbReference type="ARBA" id="ARBA00012865"/>
    </source>
</evidence>